<keyword evidence="3" id="KW-1185">Reference proteome</keyword>
<accession>A0A5D8Z423</accession>
<dbReference type="RefSeq" id="WP_149352993.1">
    <property type="nucleotide sequence ID" value="NZ_VTRV01000086.1"/>
</dbReference>
<comment type="caution">
    <text evidence="2">The sequence shown here is derived from an EMBL/GenBank/DDBJ whole genome shotgun (WGS) entry which is preliminary data.</text>
</comment>
<organism evidence="2 3">
    <name type="scientific">Cognatilysobacter lacus</name>
    <dbReference type="NCBI Taxonomy" id="1643323"/>
    <lineage>
        <taxon>Bacteria</taxon>
        <taxon>Pseudomonadati</taxon>
        <taxon>Pseudomonadota</taxon>
        <taxon>Gammaproteobacteria</taxon>
        <taxon>Lysobacterales</taxon>
        <taxon>Lysobacteraceae</taxon>
        <taxon>Cognatilysobacter</taxon>
    </lineage>
</organism>
<dbReference type="EMBL" id="VTRV01000086">
    <property type="protein sequence ID" value="TZF89296.1"/>
    <property type="molecule type" value="Genomic_DNA"/>
</dbReference>
<evidence type="ECO:0000256" key="1">
    <source>
        <dbReference type="SAM" id="Phobius"/>
    </source>
</evidence>
<feature type="transmembrane region" description="Helical" evidence="1">
    <location>
        <begin position="126"/>
        <end position="146"/>
    </location>
</feature>
<protein>
    <submittedName>
        <fullName evidence="2">UPF0104 family protein</fullName>
    </submittedName>
</protein>
<name>A0A5D8Z423_9GAMM</name>
<proteinExistence type="predicted"/>
<feature type="transmembrane region" description="Helical" evidence="1">
    <location>
        <begin position="222"/>
        <end position="240"/>
    </location>
</feature>
<reference evidence="2 3" key="1">
    <citation type="submission" date="2019-08" db="EMBL/GenBank/DDBJ databases">
        <title>Draft genome sequence of Lysobacter sp. UKS-15.</title>
        <authorList>
            <person name="Im W.-T."/>
        </authorList>
    </citation>
    <scope>NUCLEOTIDE SEQUENCE [LARGE SCALE GENOMIC DNA]</scope>
    <source>
        <strain evidence="2 3">UKS-15</strain>
    </source>
</reference>
<evidence type="ECO:0000313" key="3">
    <source>
        <dbReference type="Proteomes" id="UP000323164"/>
    </source>
</evidence>
<keyword evidence="1" id="KW-0812">Transmembrane</keyword>
<sequence>MKSRMTRVAALVAAIVAVAWAAWEMWRQLHAVDLDALRAAIQALPARDVMASLALTAASFALLGVLEALACRAVIGRRAPTTRAIRNGAVAHSLCNTLGFLAVLAPGLRLALYRREGVKGWDVARILSVIAIALGAASAIVALLAAGAKWRGGVGVAAALLLTVIAIGALRYVPRRLGVRVGAGLVQLAPRIAAVTVAEAACAMVALWVLLPHEARIEPARFVLAFVGSSLLGVVSHAPGGVGVFEAGMLAALPGDRARVLAALVAFRVVYNLLPACVAAVVLATGLARDRLSSTAGTARSRAAAPGTTVPMRAR</sequence>
<feature type="transmembrane region" description="Helical" evidence="1">
    <location>
        <begin position="87"/>
        <end position="106"/>
    </location>
</feature>
<dbReference type="OrthoDB" id="145485at2"/>
<feature type="transmembrane region" description="Helical" evidence="1">
    <location>
        <begin position="153"/>
        <end position="172"/>
    </location>
</feature>
<keyword evidence="1" id="KW-1133">Transmembrane helix</keyword>
<feature type="transmembrane region" description="Helical" evidence="1">
    <location>
        <begin position="53"/>
        <end position="75"/>
    </location>
</feature>
<dbReference type="Proteomes" id="UP000323164">
    <property type="component" value="Unassembled WGS sequence"/>
</dbReference>
<evidence type="ECO:0000313" key="2">
    <source>
        <dbReference type="EMBL" id="TZF89296.1"/>
    </source>
</evidence>
<dbReference type="AlphaFoldDB" id="A0A5D8Z423"/>
<feature type="transmembrane region" description="Helical" evidence="1">
    <location>
        <begin position="192"/>
        <end position="210"/>
    </location>
</feature>
<gene>
    <name evidence="2" type="ORF">FW784_08880</name>
</gene>
<keyword evidence="1" id="KW-0472">Membrane</keyword>
<feature type="transmembrane region" description="Helical" evidence="1">
    <location>
        <begin position="260"/>
        <end position="284"/>
    </location>
</feature>